<gene>
    <name evidence="1" type="primary">cbiK1</name>
    <name evidence="1" type="ORF">Dpo_8c00090</name>
</gene>
<evidence type="ECO:0000313" key="2">
    <source>
        <dbReference type="Proteomes" id="UP000014216"/>
    </source>
</evidence>
<keyword evidence="2" id="KW-1185">Reference proteome</keyword>
<reference evidence="1 2" key="1">
    <citation type="journal article" date="2013" name="Genome Announc.">
        <title>Draft Genome Sequence of Desulfotignum phosphitoxidans DSM 13687 Strain FiPS-3.</title>
        <authorList>
            <person name="Poehlein A."/>
            <person name="Daniel R."/>
            <person name="Simeonova D.D."/>
        </authorList>
    </citation>
    <scope>NUCLEOTIDE SEQUENCE [LARGE SCALE GENOMIC DNA]</scope>
    <source>
        <strain evidence="1 2">DSM 13687</strain>
    </source>
</reference>
<dbReference type="InterPro" id="IPR010388">
    <property type="entry name" value="Anaerobic_Co-chelatase"/>
</dbReference>
<dbReference type="Pfam" id="PF06180">
    <property type="entry name" value="CbiK"/>
    <property type="match status" value="1"/>
</dbReference>
<organism evidence="1 2">
    <name type="scientific">Desulfotignum phosphitoxidans DSM 13687</name>
    <dbReference type="NCBI Taxonomy" id="1286635"/>
    <lineage>
        <taxon>Bacteria</taxon>
        <taxon>Pseudomonadati</taxon>
        <taxon>Thermodesulfobacteriota</taxon>
        <taxon>Desulfobacteria</taxon>
        <taxon>Desulfobacterales</taxon>
        <taxon>Desulfobacteraceae</taxon>
        <taxon>Desulfotignum</taxon>
    </lineage>
</organism>
<proteinExistence type="predicted"/>
<name>S0G2G0_9BACT</name>
<comment type="caution">
    <text evidence="1">The sequence shown here is derived from an EMBL/GenBank/DDBJ whole genome shotgun (WGS) entry which is preliminary data.</text>
</comment>
<dbReference type="GO" id="GO:0019251">
    <property type="term" value="P:anaerobic cobalamin biosynthetic process"/>
    <property type="evidence" value="ECO:0007669"/>
    <property type="project" value="InterPro"/>
</dbReference>
<dbReference type="OrthoDB" id="9770331at2"/>
<dbReference type="RefSeq" id="WP_006967322.1">
    <property type="nucleotide sequence ID" value="NZ_APJX01000008.1"/>
</dbReference>
<protein>
    <submittedName>
        <fullName evidence="1">Sirohydrochlorin cobaltochelatase CbiK</fullName>
    </submittedName>
</protein>
<dbReference type="GO" id="GO:0016852">
    <property type="term" value="F:sirohydrochlorin cobaltochelatase activity"/>
    <property type="evidence" value="ECO:0007669"/>
    <property type="project" value="InterPro"/>
</dbReference>
<dbReference type="SUPFAM" id="SSF53800">
    <property type="entry name" value="Chelatase"/>
    <property type="match status" value="1"/>
</dbReference>
<dbReference type="PATRIC" id="fig|1286635.3.peg.3468"/>
<dbReference type="Gene3D" id="3.40.50.1400">
    <property type="match status" value="2"/>
</dbReference>
<dbReference type="EMBL" id="APJX01000008">
    <property type="protein sequence ID" value="EMS78342.1"/>
    <property type="molecule type" value="Genomic_DNA"/>
</dbReference>
<evidence type="ECO:0000313" key="1">
    <source>
        <dbReference type="EMBL" id="EMS78342.1"/>
    </source>
</evidence>
<dbReference type="Proteomes" id="UP000014216">
    <property type="component" value="Unassembled WGS sequence"/>
</dbReference>
<sequence length="283" mass="32013">MHPNGYIGRKMHLPPLKEKPAVIIAAFGSTTRAGDVLKNFQAHLERHFSAYEIFWAYTSEIIRRKTGLPSLHQTLAQVEAAGFRKAVVQPLHVFPGTEYGQIQETCAYFPGLRVFMGETLCHRWDFIRQTLAVMEQDFLPPDQGVNLLALHGTPLAADPVNIVYLGVEKLVADRYPHVRAAAIEGIPDPDALFTRMKKKRTIDRVKQARIIPMMYFAGMHARDDLMGEEDSWRACLEKMGFTVDCPMVEVKEKPLFKGLTHYPEVTGFLAERLERALGLAGYF</sequence>
<accession>S0G2G0</accession>
<dbReference type="AlphaFoldDB" id="S0G2G0"/>